<feature type="signal peptide" evidence="1">
    <location>
        <begin position="1"/>
        <end position="28"/>
    </location>
</feature>
<name>A0A9D4G768_DREPO</name>
<feature type="chain" id="PRO_5039545843" evidence="1">
    <location>
        <begin position="29"/>
        <end position="58"/>
    </location>
</feature>
<reference evidence="2" key="1">
    <citation type="journal article" date="2019" name="bioRxiv">
        <title>The Genome of the Zebra Mussel, Dreissena polymorpha: A Resource for Invasive Species Research.</title>
        <authorList>
            <person name="McCartney M.A."/>
            <person name="Auch B."/>
            <person name="Kono T."/>
            <person name="Mallez S."/>
            <person name="Zhang Y."/>
            <person name="Obille A."/>
            <person name="Becker A."/>
            <person name="Abrahante J.E."/>
            <person name="Garbe J."/>
            <person name="Badalamenti J.P."/>
            <person name="Herman A."/>
            <person name="Mangelson H."/>
            <person name="Liachko I."/>
            <person name="Sullivan S."/>
            <person name="Sone E.D."/>
            <person name="Koren S."/>
            <person name="Silverstein K.A.T."/>
            <person name="Beckman K.B."/>
            <person name="Gohl D.M."/>
        </authorList>
    </citation>
    <scope>NUCLEOTIDE SEQUENCE</scope>
    <source>
        <strain evidence="2">Duluth1</strain>
        <tissue evidence="2">Whole animal</tissue>
    </source>
</reference>
<keyword evidence="3" id="KW-1185">Reference proteome</keyword>
<evidence type="ECO:0000313" key="3">
    <source>
        <dbReference type="Proteomes" id="UP000828390"/>
    </source>
</evidence>
<evidence type="ECO:0000313" key="2">
    <source>
        <dbReference type="EMBL" id="KAH3811512.1"/>
    </source>
</evidence>
<gene>
    <name evidence="2" type="ORF">DPMN_139922</name>
</gene>
<proteinExistence type="predicted"/>
<protein>
    <submittedName>
        <fullName evidence="2">Uncharacterized protein</fullName>
    </submittedName>
</protein>
<evidence type="ECO:0000256" key="1">
    <source>
        <dbReference type="SAM" id="SignalP"/>
    </source>
</evidence>
<sequence>MPTVRDIQRYLMLLALNLIAWHLTTVQGTFSTPLKDQTHCRRSSPESELCRLMVFIEK</sequence>
<dbReference type="AlphaFoldDB" id="A0A9D4G768"/>
<organism evidence="2 3">
    <name type="scientific">Dreissena polymorpha</name>
    <name type="common">Zebra mussel</name>
    <name type="synonym">Mytilus polymorpha</name>
    <dbReference type="NCBI Taxonomy" id="45954"/>
    <lineage>
        <taxon>Eukaryota</taxon>
        <taxon>Metazoa</taxon>
        <taxon>Spiralia</taxon>
        <taxon>Lophotrochozoa</taxon>
        <taxon>Mollusca</taxon>
        <taxon>Bivalvia</taxon>
        <taxon>Autobranchia</taxon>
        <taxon>Heteroconchia</taxon>
        <taxon>Euheterodonta</taxon>
        <taxon>Imparidentia</taxon>
        <taxon>Neoheterodontei</taxon>
        <taxon>Myida</taxon>
        <taxon>Dreissenoidea</taxon>
        <taxon>Dreissenidae</taxon>
        <taxon>Dreissena</taxon>
    </lineage>
</organism>
<reference evidence="2" key="2">
    <citation type="submission" date="2020-11" db="EMBL/GenBank/DDBJ databases">
        <authorList>
            <person name="McCartney M.A."/>
            <person name="Auch B."/>
            <person name="Kono T."/>
            <person name="Mallez S."/>
            <person name="Becker A."/>
            <person name="Gohl D.M."/>
            <person name="Silverstein K.A.T."/>
            <person name="Koren S."/>
            <person name="Bechman K.B."/>
            <person name="Herman A."/>
            <person name="Abrahante J.E."/>
            <person name="Garbe J."/>
        </authorList>
    </citation>
    <scope>NUCLEOTIDE SEQUENCE</scope>
    <source>
        <strain evidence="2">Duluth1</strain>
        <tissue evidence="2">Whole animal</tissue>
    </source>
</reference>
<comment type="caution">
    <text evidence="2">The sequence shown here is derived from an EMBL/GenBank/DDBJ whole genome shotgun (WGS) entry which is preliminary data.</text>
</comment>
<accession>A0A9D4G768</accession>
<dbReference type="Proteomes" id="UP000828390">
    <property type="component" value="Unassembled WGS sequence"/>
</dbReference>
<keyword evidence="1" id="KW-0732">Signal</keyword>
<dbReference type="EMBL" id="JAIWYP010000006">
    <property type="protein sequence ID" value="KAH3811512.1"/>
    <property type="molecule type" value="Genomic_DNA"/>
</dbReference>